<feature type="transmembrane region" description="Helical" evidence="1">
    <location>
        <begin position="43"/>
        <end position="66"/>
    </location>
</feature>
<sequence>MVPPLLRLIATQPQLLLNHAEAYAELLSEELGQATGRWKQRTVLFSVALVCIAISAMLAGVALMLWATTPIADIHSLWALLLAPMLPLAIAVCCLIAARSSANTSSFGNVRQQIKNDMAMLREVGTP</sequence>
<dbReference type="Proteomes" id="UP001180487">
    <property type="component" value="Unassembled WGS sequence"/>
</dbReference>
<feature type="transmembrane region" description="Helical" evidence="1">
    <location>
        <begin position="78"/>
        <end position="98"/>
    </location>
</feature>
<dbReference type="Pfam" id="PF07332">
    <property type="entry name" value="Phage_holin_3_6"/>
    <property type="match status" value="1"/>
</dbReference>
<keyword evidence="1" id="KW-0472">Membrane</keyword>
<accession>A0ABU2C4N1</accession>
<keyword evidence="1" id="KW-1133">Transmembrane helix</keyword>
<comment type="caution">
    <text evidence="2">The sequence shown here is derived from an EMBL/GenBank/DDBJ whole genome shotgun (WGS) entry which is preliminary data.</text>
</comment>
<keyword evidence="3" id="KW-1185">Reference proteome</keyword>
<evidence type="ECO:0000313" key="2">
    <source>
        <dbReference type="EMBL" id="MDR7376249.1"/>
    </source>
</evidence>
<name>A0ABU2C4N1_9BURK</name>
<evidence type="ECO:0000256" key="1">
    <source>
        <dbReference type="SAM" id="Phobius"/>
    </source>
</evidence>
<gene>
    <name evidence="2" type="ORF">J2X19_000907</name>
</gene>
<dbReference type="RefSeq" id="WP_310371063.1">
    <property type="nucleotide sequence ID" value="NZ_JAVDXT010000001.1"/>
</dbReference>
<evidence type="ECO:0000313" key="3">
    <source>
        <dbReference type="Proteomes" id="UP001180487"/>
    </source>
</evidence>
<dbReference type="EMBL" id="JAVDXT010000001">
    <property type="protein sequence ID" value="MDR7376249.1"/>
    <property type="molecule type" value="Genomic_DNA"/>
</dbReference>
<reference evidence="2 3" key="1">
    <citation type="submission" date="2023-07" db="EMBL/GenBank/DDBJ databases">
        <title>Sorghum-associated microbial communities from plants grown in Nebraska, USA.</title>
        <authorList>
            <person name="Schachtman D."/>
        </authorList>
    </citation>
    <scope>NUCLEOTIDE SEQUENCE [LARGE SCALE GENOMIC DNA]</scope>
    <source>
        <strain evidence="2 3">BE313</strain>
    </source>
</reference>
<proteinExistence type="predicted"/>
<protein>
    <submittedName>
        <fullName evidence="2">Cytochrome bd-type quinol oxidase subunit 2</fullName>
    </submittedName>
</protein>
<organism evidence="2 3">
    <name type="scientific">Rhodoferax ferrireducens</name>
    <dbReference type="NCBI Taxonomy" id="192843"/>
    <lineage>
        <taxon>Bacteria</taxon>
        <taxon>Pseudomonadati</taxon>
        <taxon>Pseudomonadota</taxon>
        <taxon>Betaproteobacteria</taxon>
        <taxon>Burkholderiales</taxon>
        <taxon>Comamonadaceae</taxon>
        <taxon>Rhodoferax</taxon>
    </lineage>
</organism>
<dbReference type="InterPro" id="IPR009937">
    <property type="entry name" value="Phage_holin_3_6"/>
</dbReference>
<keyword evidence="1" id="KW-0812">Transmembrane</keyword>